<proteinExistence type="predicted"/>
<comment type="caution">
    <text evidence="1">The sequence shown here is derived from an EMBL/GenBank/DDBJ whole genome shotgun (WGS) entry which is preliminary data.</text>
</comment>
<dbReference type="Proteomes" id="UP000663881">
    <property type="component" value="Unassembled WGS sequence"/>
</dbReference>
<sequence>KIVHINDDPPITILFVNQKQKQIDIYFYFKSIDTTVAIMFEDRDPLRTNSMSV</sequence>
<evidence type="ECO:0000313" key="1">
    <source>
        <dbReference type="EMBL" id="CAF4114403.1"/>
    </source>
</evidence>
<feature type="non-terminal residue" evidence="1">
    <location>
        <position position="1"/>
    </location>
</feature>
<reference evidence="1" key="1">
    <citation type="submission" date="2021-02" db="EMBL/GenBank/DDBJ databases">
        <authorList>
            <person name="Nowell W R."/>
        </authorList>
    </citation>
    <scope>NUCLEOTIDE SEQUENCE</scope>
</reference>
<name>A0A819VTX3_9BILA</name>
<accession>A0A819VTX3</accession>
<dbReference type="AlphaFoldDB" id="A0A819VTX3"/>
<dbReference type="EMBL" id="CAJOAY010005636">
    <property type="protein sequence ID" value="CAF4114403.1"/>
    <property type="molecule type" value="Genomic_DNA"/>
</dbReference>
<organism evidence="1 2">
    <name type="scientific">Adineta steineri</name>
    <dbReference type="NCBI Taxonomy" id="433720"/>
    <lineage>
        <taxon>Eukaryota</taxon>
        <taxon>Metazoa</taxon>
        <taxon>Spiralia</taxon>
        <taxon>Gnathifera</taxon>
        <taxon>Rotifera</taxon>
        <taxon>Eurotatoria</taxon>
        <taxon>Bdelloidea</taxon>
        <taxon>Adinetida</taxon>
        <taxon>Adinetidae</taxon>
        <taxon>Adineta</taxon>
    </lineage>
</organism>
<evidence type="ECO:0000313" key="2">
    <source>
        <dbReference type="Proteomes" id="UP000663881"/>
    </source>
</evidence>
<protein>
    <submittedName>
        <fullName evidence="1">Uncharacterized protein</fullName>
    </submittedName>
</protein>
<gene>
    <name evidence="1" type="ORF">OKA104_LOCUS36387</name>
</gene>